<dbReference type="KEGG" id="fln:FLA_3178"/>
<gene>
    <name evidence="1" type="ORF">SAMN05421788_102219</name>
</gene>
<dbReference type="AlphaFoldDB" id="A0A173MHT0"/>
<dbReference type="RefSeq" id="WP_076377818.1">
    <property type="nucleotide sequence ID" value="NZ_AP017422.1"/>
</dbReference>
<evidence type="ECO:0000313" key="1">
    <source>
        <dbReference type="EMBL" id="SIS94180.1"/>
    </source>
</evidence>
<dbReference type="Proteomes" id="UP000186917">
    <property type="component" value="Unassembled WGS sequence"/>
</dbReference>
<name>A0A173MHT0_9BACT</name>
<reference evidence="2" key="1">
    <citation type="submission" date="2017-01" db="EMBL/GenBank/DDBJ databases">
        <authorList>
            <person name="Varghese N."/>
            <person name="Submissions S."/>
        </authorList>
    </citation>
    <scope>NUCLEOTIDE SEQUENCE [LARGE SCALE GENOMIC DNA]</scope>
    <source>
        <strain evidence="2">DSM 21054</strain>
    </source>
</reference>
<dbReference type="OrthoDB" id="978748at2"/>
<sequence length="156" mass="18241">MKTASIHELKNELSNVPANELLELCLRLAKFKKENKELLTFLLFEAHDLESYISVVKAYMDEEFISLPATLYLVKKVLRKILRTVNKYIKYSGDKQVETELLIYFCSKVKQAHIALDKSTVLNNLFEQQLKKIDKAINSMHEDLQYDFRRLLKASV</sequence>
<organism evidence="1 2">
    <name type="scientific">Filimonas lacunae</name>
    <dbReference type="NCBI Taxonomy" id="477680"/>
    <lineage>
        <taxon>Bacteria</taxon>
        <taxon>Pseudomonadati</taxon>
        <taxon>Bacteroidota</taxon>
        <taxon>Chitinophagia</taxon>
        <taxon>Chitinophagales</taxon>
        <taxon>Chitinophagaceae</taxon>
        <taxon>Filimonas</taxon>
    </lineage>
</organism>
<accession>A0A173MHT0</accession>
<dbReference type="EMBL" id="FTOR01000002">
    <property type="protein sequence ID" value="SIS94180.1"/>
    <property type="molecule type" value="Genomic_DNA"/>
</dbReference>
<protein>
    <submittedName>
        <fullName evidence="1">Uncharacterized protein</fullName>
    </submittedName>
</protein>
<proteinExistence type="predicted"/>
<dbReference type="STRING" id="477680.SAMN05421788_102219"/>
<evidence type="ECO:0000313" key="2">
    <source>
        <dbReference type="Proteomes" id="UP000186917"/>
    </source>
</evidence>
<keyword evidence="2" id="KW-1185">Reference proteome</keyword>